<dbReference type="Proteomes" id="UP000054516">
    <property type="component" value="Unassembled WGS sequence"/>
</dbReference>
<feature type="compositionally biased region" description="Basic residues" evidence="1">
    <location>
        <begin position="14"/>
        <end position="27"/>
    </location>
</feature>
<name>A0A1S8A638_ROSNE</name>
<keyword evidence="3" id="KW-1185">Reference proteome</keyword>
<accession>A0A1S8A638</accession>
<evidence type="ECO:0000313" key="2">
    <source>
        <dbReference type="EMBL" id="GAW25489.1"/>
    </source>
</evidence>
<dbReference type="AlphaFoldDB" id="A0A1S8A638"/>
<sequence>MLGQIAAQPQPWKCHGHHVRRSKRLSRRSSAQTALRPYRLRTMRATAPASNRQWDLAKASHLGFRWILVWTASDSQYHLLSLFLASQLSKFPGSYKARPWGAETISVSLAWGG</sequence>
<organism evidence="2">
    <name type="scientific">Rosellinia necatrix</name>
    <name type="common">White root-rot fungus</name>
    <dbReference type="NCBI Taxonomy" id="77044"/>
    <lineage>
        <taxon>Eukaryota</taxon>
        <taxon>Fungi</taxon>
        <taxon>Dikarya</taxon>
        <taxon>Ascomycota</taxon>
        <taxon>Pezizomycotina</taxon>
        <taxon>Sordariomycetes</taxon>
        <taxon>Xylariomycetidae</taxon>
        <taxon>Xylariales</taxon>
        <taxon>Xylariaceae</taxon>
        <taxon>Rosellinia</taxon>
    </lineage>
</organism>
<protein>
    <submittedName>
        <fullName evidence="2">Uncharacterized protein</fullName>
    </submittedName>
</protein>
<feature type="region of interest" description="Disordered" evidence="1">
    <location>
        <begin position="1"/>
        <end position="33"/>
    </location>
</feature>
<evidence type="ECO:0000256" key="1">
    <source>
        <dbReference type="SAM" id="MobiDB-lite"/>
    </source>
</evidence>
<gene>
    <name evidence="2" type="ORF">SAMD00023353_0702300</name>
</gene>
<reference evidence="2" key="1">
    <citation type="submission" date="2016-03" db="EMBL/GenBank/DDBJ databases">
        <title>Draft genome sequence of Rosellinia necatrix.</title>
        <authorList>
            <person name="Kanematsu S."/>
        </authorList>
    </citation>
    <scope>NUCLEOTIDE SEQUENCE [LARGE SCALE GENOMIC DNA]</scope>
    <source>
        <strain evidence="2">W97</strain>
    </source>
</reference>
<dbReference type="EMBL" id="DF977452">
    <property type="protein sequence ID" value="GAW25489.1"/>
    <property type="molecule type" value="Genomic_DNA"/>
</dbReference>
<proteinExistence type="predicted"/>
<evidence type="ECO:0000313" key="3">
    <source>
        <dbReference type="Proteomes" id="UP000054516"/>
    </source>
</evidence>